<evidence type="ECO:0000313" key="2">
    <source>
        <dbReference type="EMBL" id="QOQ73513.1"/>
    </source>
</evidence>
<reference evidence="2 3" key="1">
    <citation type="submission" date="2020-10" db="EMBL/GenBank/DDBJ databases">
        <title>High quality whole genome sequence of Pseudomonas poae PMA22.</title>
        <authorList>
            <person name="Hernandez J.G."/>
            <person name="Rodriguez P."/>
            <person name="Cuevas C."/>
            <person name="de la Calle F."/>
            <person name="Galan B."/>
            <person name="Garcia J.L."/>
        </authorList>
    </citation>
    <scope>NUCLEOTIDE SEQUENCE [LARGE SCALE GENOMIC DNA]</scope>
    <source>
        <strain evidence="2 3">PMA22</strain>
    </source>
</reference>
<keyword evidence="1" id="KW-0732">Signal</keyword>
<dbReference type="EMBL" id="CP063073">
    <property type="protein sequence ID" value="QOQ73513.1"/>
    <property type="molecule type" value="Genomic_DNA"/>
</dbReference>
<sequence>MARPLITLAATLIIMGAGSVFAASSTDLAVTGLITPSACVPTLSQGGVADYGKIAARDLQISQPTPLPATTLQLNVNCSAATLFALNGVDNRPGSSIDVDSSSYGLGFINGTEKVGSFLVVLNNYLADSQPVTKLVSRNNGASWIENSEDAIWIPGWFTAFGSNSGGDWAPVAITTLTSDVRINPIIAASETLTLTEEQPIDGSATLEVRYL</sequence>
<proteinExistence type="predicted"/>
<gene>
    <name evidence="2" type="ORF">IMF22_18585</name>
</gene>
<feature type="chain" id="PRO_5029645560" evidence="1">
    <location>
        <begin position="23"/>
        <end position="212"/>
    </location>
</feature>
<dbReference type="AlphaFoldDB" id="A0A7M1KB76"/>
<organism evidence="2 3">
    <name type="scientific">Pseudomonas poae</name>
    <dbReference type="NCBI Taxonomy" id="200451"/>
    <lineage>
        <taxon>Bacteria</taxon>
        <taxon>Pseudomonadati</taxon>
        <taxon>Pseudomonadota</taxon>
        <taxon>Gammaproteobacteria</taxon>
        <taxon>Pseudomonadales</taxon>
        <taxon>Pseudomonadaceae</taxon>
        <taxon>Pseudomonas</taxon>
    </lineage>
</organism>
<evidence type="ECO:0000256" key="1">
    <source>
        <dbReference type="SAM" id="SignalP"/>
    </source>
</evidence>
<dbReference type="RefSeq" id="WP_197624899.1">
    <property type="nucleotide sequence ID" value="NZ_CP063073.1"/>
</dbReference>
<dbReference type="Proteomes" id="UP000594923">
    <property type="component" value="Chromosome"/>
</dbReference>
<evidence type="ECO:0000313" key="3">
    <source>
        <dbReference type="Proteomes" id="UP000594923"/>
    </source>
</evidence>
<dbReference type="InterPro" id="IPR010546">
    <property type="entry name" value="DUF1120"/>
</dbReference>
<protein>
    <submittedName>
        <fullName evidence="2">DUF1120 domain-containing protein</fullName>
    </submittedName>
</protein>
<name>A0A7M1KB76_9PSED</name>
<feature type="signal peptide" evidence="1">
    <location>
        <begin position="1"/>
        <end position="22"/>
    </location>
</feature>
<accession>A0A7M1KB76</accession>
<dbReference type="Pfam" id="PF06551">
    <property type="entry name" value="DUF1120"/>
    <property type="match status" value="1"/>
</dbReference>